<dbReference type="PANTHER" id="PTHR48097:SF5">
    <property type="entry name" value="LOW SPECIFICITY L-THREONINE ALDOLASE"/>
    <property type="match status" value="1"/>
</dbReference>
<name>A0A3P5XEG2_9RHOB</name>
<reference evidence="6 7" key="1">
    <citation type="submission" date="2018-11" db="EMBL/GenBank/DDBJ databases">
        <authorList>
            <person name="Criscuolo A."/>
        </authorList>
    </citation>
    <scope>NUCLEOTIDE SEQUENCE [LARGE SCALE GENOMIC DNA]</scope>
    <source>
        <strain evidence="6">ACIP111625</strain>
    </source>
</reference>
<dbReference type="Gene3D" id="3.90.1150.10">
    <property type="entry name" value="Aspartate Aminotransferase, domain 1"/>
    <property type="match status" value="1"/>
</dbReference>
<dbReference type="Proteomes" id="UP000277498">
    <property type="component" value="Unassembled WGS sequence"/>
</dbReference>
<evidence type="ECO:0000256" key="3">
    <source>
        <dbReference type="ARBA" id="ARBA00011881"/>
    </source>
</evidence>
<evidence type="ECO:0000256" key="2">
    <source>
        <dbReference type="ARBA" id="ARBA00006966"/>
    </source>
</evidence>
<evidence type="ECO:0000313" key="7">
    <source>
        <dbReference type="Proteomes" id="UP000277498"/>
    </source>
</evidence>
<dbReference type="InterPro" id="IPR015422">
    <property type="entry name" value="PyrdxlP-dep_Trfase_small"/>
</dbReference>
<keyword evidence="7" id="KW-1185">Reference proteome</keyword>
<feature type="domain" description="Aromatic amino acid beta-eliminating lyase/threonine aldolase" evidence="5">
    <location>
        <begin position="6"/>
        <end position="294"/>
    </location>
</feature>
<accession>A0A3P5XEG2</accession>
<protein>
    <submittedName>
        <fullName evidence="6">Low specificity L-threonine aldolase</fullName>
        <ecNumber evidence="6">4.1.2.48</ecNumber>
    </submittedName>
</protein>
<dbReference type="InterPro" id="IPR015421">
    <property type="entry name" value="PyrdxlP-dep_Trfase_major"/>
</dbReference>
<dbReference type="InterPro" id="IPR001597">
    <property type="entry name" value="ArAA_b-elim_lyase/Thr_aldolase"/>
</dbReference>
<proteinExistence type="inferred from homology"/>
<dbReference type="SUPFAM" id="SSF53383">
    <property type="entry name" value="PLP-dependent transferases"/>
    <property type="match status" value="1"/>
</dbReference>
<dbReference type="Pfam" id="PF01212">
    <property type="entry name" value="Beta_elim_lyase"/>
    <property type="match status" value="1"/>
</dbReference>
<evidence type="ECO:0000256" key="1">
    <source>
        <dbReference type="ARBA" id="ARBA00001933"/>
    </source>
</evidence>
<comment type="subunit">
    <text evidence="3">Homotetramer.</text>
</comment>
<dbReference type="PANTHER" id="PTHR48097">
    <property type="entry name" value="L-THREONINE ALDOLASE-RELATED"/>
    <property type="match status" value="1"/>
</dbReference>
<keyword evidence="6" id="KW-0456">Lyase</keyword>
<organism evidence="6 7">
    <name type="scientific">Pseudogemmobacter humi</name>
    <dbReference type="NCBI Taxonomy" id="2483812"/>
    <lineage>
        <taxon>Bacteria</taxon>
        <taxon>Pseudomonadati</taxon>
        <taxon>Pseudomonadota</taxon>
        <taxon>Alphaproteobacteria</taxon>
        <taxon>Rhodobacterales</taxon>
        <taxon>Paracoccaceae</taxon>
        <taxon>Pseudogemmobacter</taxon>
    </lineage>
</organism>
<dbReference type="AlphaFoldDB" id="A0A3P5XEG2"/>
<dbReference type="Gene3D" id="3.40.640.10">
    <property type="entry name" value="Type I PLP-dependent aspartate aminotransferase-like (Major domain)"/>
    <property type="match status" value="1"/>
</dbReference>
<evidence type="ECO:0000313" key="6">
    <source>
        <dbReference type="EMBL" id="VDC28659.1"/>
    </source>
</evidence>
<dbReference type="EC" id="4.1.2.48" evidence="6"/>
<gene>
    <name evidence="6" type="primary">ltaE_2</name>
    <name evidence="6" type="ORF">XINFAN_02225</name>
</gene>
<comment type="cofactor">
    <cofactor evidence="1">
        <name>pyridoxal 5'-phosphate</name>
        <dbReference type="ChEBI" id="CHEBI:597326"/>
    </cofactor>
</comment>
<dbReference type="OrthoDB" id="9774495at2"/>
<dbReference type="GO" id="GO:0016829">
    <property type="term" value="F:lyase activity"/>
    <property type="evidence" value="ECO:0007669"/>
    <property type="project" value="UniProtKB-KW"/>
</dbReference>
<sequence length="356" mass="36632">MTRPAFLSDNEAGTDPRILAALVAANEGLALPYGADDLSAQARALCCEVFEREVFVFPTPTGTAANGLSLAALTPPYGAILCHEAAHILTSEAGAAEFFTSGARLIALPGAEGRFSAETLRAALESIAADGVRQPRPAAISLTQASESGTVYTLAETREIAGIAHGAGLRVHMDGARFANALVHLGCPPAEATWKAGVDILSFGLTKNGGMNTDAIIVFDAGIAAELNHRCKRAGLAQSKMRFASAQILASLAGGLWLDNARRANANAQRLAGALAGCAGATLAQPVEANEIFVCLPEPVLAALAGAGIVLRPWPGPQPGLCRLVTSFADDEALIARFLAVVAPYSSQPVTTPLTS</sequence>
<dbReference type="RefSeq" id="WP_124086973.1">
    <property type="nucleotide sequence ID" value="NZ_UXAW01000070.1"/>
</dbReference>
<keyword evidence="4" id="KW-0663">Pyridoxal phosphate</keyword>
<comment type="similarity">
    <text evidence="2">Belongs to the threonine aldolase family.</text>
</comment>
<dbReference type="InterPro" id="IPR015424">
    <property type="entry name" value="PyrdxlP-dep_Trfase"/>
</dbReference>
<evidence type="ECO:0000259" key="5">
    <source>
        <dbReference type="Pfam" id="PF01212"/>
    </source>
</evidence>
<dbReference type="GO" id="GO:0006520">
    <property type="term" value="P:amino acid metabolic process"/>
    <property type="evidence" value="ECO:0007669"/>
    <property type="project" value="InterPro"/>
</dbReference>
<dbReference type="EMBL" id="UXAW01000070">
    <property type="protein sequence ID" value="VDC28659.1"/>
    <property type="molecule type" value="Genomic_DNA"/>
</dbReference>
<evidence type="ECO:0000256" key="4">
    <source>
        <dbReference type="ARBA" id="ARBA00022898"/>
    </source>
</evidence>